<keyword evidence="3" id="KW-1185">Reference proteome</keyword>
<dbReference type="Pfam" id="PF00753">
    <property type="entry name" value="Lactamase_B"/>
    <property type="match status" value="1"/>
</dbReference>
<sequence length="300" mass="33836">MEKIEILDLHFQDAESTIGSFLISGPDGPVLVETGPESTWPHLKAGLKTHGFEPEDIRAVLLTHIHFDHAGAAWRLAEAGTDIYVHPLGLPHLANPERLWRSAAQIYGEEMDRLWGKMAPIPSGQLKAPGDKEILRVGGMDFRAWYTPGHAVHHIAWQLDDILFTGDVAGVKIGSGPVVPPCPPPDIHLEDWKKSLELIGKINPKALYLTHYGVVEDISTHLQNLRIIMDDWAKWMKKQYDLRTPVEDIIPQFMAYTEMQMKEKGVDGELNALYEHANPSWMSVNGLLRYWKLKDQGRIP</sequence>
<reference evidence="3" key="1">
    <citation type="journal article" date="2019" name="Int. J. Syst. Evol. Microbiol.">
        <title>The Global Catalogue of Microorganisms (GCM) 10K type strain sequencing project: providing services to taxonomists for standard genome sequencing and annotation.</title>
        <authorList>
            <consortium name="The Broad Institute Genomics Platform"/>
            <consortium name="The Broad Institute Genome Sequencing Center for Infectious Disease"/>
            <person name="Wu L."/>
            <person name="Ma J."/>
        </authorList>
    </citation>
    <scope>NUCLEOTIDE SEQUENCE [LARGE SCALE GENOMIC DNA]</scope>
    <source>
        <strain evidence="3">CGMCC 4.7466</strain>
    </source>
</reference>
<dbReference type="SMART" id="SM00849">
    <property type="entry name" value="Lactamase_B"/>
    <property type="match status" value="1"/>
</dbReference>
<name>A0ABV9T360_9BACT</name>
<dbReference type="RefSeq" id="WP_377065453.1">
    <property type="nucleotide sequence ID" value="NZ_JBHSJJ010000007.1"/>
</dbReference>
<evidence type="ECO:0000259" key="1">
    <source>
        <dbReference type="SMART" id="SM00849"/>
    </source>
</evidence>
<organism evidence="2 3">
    <name type="scientific">Negadavirga shengliensis</name>
    <dbReference type="NCBI Taxonomy" id="1389218"/>
    <lineage>
        <taxon>Bacteria</taxon>
        <taxon>Pseudomonadati</taxon>
        <taxon>Bacteroidota</taxon>
        <taxon>Cytophagia</taxon>
        <taxon>Cytophagales</taxon>
        <taxon>Cyclobacteriaceae</taxon>
        <taxon>Negadavirga</taxon>
    </lineage>
</organism>
<gene>
    <name evidence="2" type="ORF">ACFPFU_14350</name>
</gene>
<dbReference type="PANTHER" id="PTHR42951">
    <property type="entry name" value="METALLO-BETA-LACTAMASE DOMAIN-CONTAINING"/>
    <property type="match status" value="1"/>
</dbReference>
<feature type="domain" description="Metallo-beta-lactamase" evidence="1">
    <location>
        <begin position="17"/>
        <end position="211"/>
    </location>
</feature>
<accession>A0ABV9T360</accession>
<evidence type="ECO:0000313" key="3">
    <source>
        <dbReference type="Proteomes" id="UP001595818"/>
    </source>
</evidence>
<dbReference type="EMBL" id="JBHSJJ010000007">
    <property type="protein sequence ID" value="MFC4872874.1"/>
    <property type="molecule type" value="Genomic_DNA"/>
</dbReference>
<dbReference type="Proteomes" id="UP001595818">
    <property type="component" value="Unassembled WGS sequence"/>
</dbReference>
<dbReference type="InterPro" id="IPR001279">
    <property type="entry name" value="Metallo-B-lactamas"/>
</dbReference>
<dbReference type="SUPFAM" id="SSF56281">
    <property type="entry name" value="Metallo-hydrolase/oxidoreductase"/>
    <property type="match status" value="1"/>
</dbReference>
<comment type="caution">
    <text evidence="2">The sequence shown here is derived from an EMBL/GenBank/DDBJ whole genome shotgun (WGS) entry which is preliminary data.</text>
</comment>
<evidence type="ECO:0000313" key="2">
    <source>
        <dbReference type="EMBL" id="MFC4872874.1"/>
    </source>
</evidence>
<dbReference type="InterPro" id="IPR036866">
    <property type="entry name" value="RibonucZ/Hydroxyglut_hydro"/>
</dbReference>
<dbReference type="PANTHER" id="PTHR42951:SF22">
    <property type="entry name" value="METALLO BETA-LACTAMASE SUPERFAMILY LIPOPROTEIN"/>
    <property type="match status" value="1"/>
</dbReference>
<dbReference type="InterPro" id="IPR050855">
    <property type="entry name" value="NDM-1-like"/>
</dbReference>
<dbReference type="Gene3D" id="3.60.15.10">
    <property type="entry name" value="Ribonuclease Z/Hydroxyacylglutathione hydrolase-like"/>
    <property type="match status" value="1"/>
</dbReference>
<protein>
    <submittedName>
        <fullName evidence="2">MBL fold metallo-hydrolase</fullName>
    </submittedName>
</protein>
<dbReference type="InterPro" id="IPR037482">
    <property type="entry name" value="ST1585_MBL-fold"/>
</dbReference>
<proteinExistence type="predicted"/>
<dbReference type="CDD" id="cd07726">
    <property type="entry name" value="ST1585-like_MBL-fold"/>
    <property type="match status" value="1"/>
</dbReference>